<dbReference type="InterPro" id="IPR009057">
    <property type="entry name" value="Homeodomain-like_sf"/>
</dbReference>
<comment type="caution">
    <text evidence="4">The sequence shown here is derived from an EMBL/GenBank/DDBJ whole genome shotgun (WGS) entry which is preliminary data.</text>
</comment>
<feature type="coiled-coil region" evidence="2">
    <location>
        <begin position="68"/>
        <end position="95"/>
    </location>
</feature>
<dbReference type="Gene3D" id="1.10.10.10">
    <property type="entry name" value="Winged helix-like DNA-binding domain superfamily/Winged helix DNA-binding domain"/>
    <property type="match status" value="1"/>
</dbReference>
<name>A0A846WC53_9NOCA</name>
<dbReference type="SUPFAM" id="SSF46689">
    <property type="entry name" value="Homeodomain-like"/>
    <property type="match status" value="1"/>
</dbReference>
<accession>A0A846WC53</accession>
<feature type="domain" description="Integrase catalytic" evidence="3">
    <location>
        <begin position="242"/>
        <end position="408"/>
    </location>
</feature>
<comment type="function">
    <text evidence="1">Involved in the transposition of the insertion sequence.</text>
</comment>
<dbReference type="NCBIfam" id="NF033516">
    <property type="entry name" value="transpos_IS3"/>
    <property type="match status" value="1"/>
</dbReference>
<sequence length="423" mass="47687">MKSVSSKKYPQELRERAVRMVAEVRDQHESEWAAIGAVAEFLGVGTAETVRKWVRQGQVDVGARAGVTTEESAELKRLRRENAELKRANAILKSASNFLRGRTGPAPALIVRYISDHQGHRVDGGLRWGVESICAALTELGVKIAPSTYYEHRQPVSSKRGRRDEELKVEITRVHRENYGVYGARKVWLQLNREGIDVARCTVERLMRQLGLRGAVRGRVKRTTIGDPAAERPQDLVQRKFAPAAPNRLWVADMTYVSTWSGWVYVAFVIDAYARRIIGWRTGTTMTTALVLDAIEQAIWTRERAGWDVKDVVHHTDRGAQYTSIAFTERLAEAGIQPSVGAVGSSYDNALAETINGLYKTELIKPRGPWRNADQVEFATAEWVDWFNYRRLYQYCGDVPPAEMEAAYYAQHPAQHLVGLSHQ</sequence>
<keyword evidence="2" id="KW-0175">Coiled coil</keyword>
<keyword evidence="5" id="KW-1185">Reference proteome</keyword>
<dbReference type="Gene3D" id="3.30.420.10">
    <property type="entry name" value="Ribonuclease H-like superfamily/Ribonuclease H"/>
    <property type="match status" value="1"/>
</dbReference>
<organism evidence="4 5">
    <name type="scientific">Nocardia coubleae</name>
    <dbReference type="NCBI Taxonomy" id="356147"/>
    <lineage>
        <taxon>Bacteria</taxon>
        <taxon>Bacillati</taxon>
        <taxon>Actinomycetota</taxon>
        <taxon>Actinomycetes</taxon>
        <taxon>Mycobacteriales</taxon>
        <taxon>Nocardiaceae</taxon>
        <taxon>Nocardia</taxon>
    </lineage>
</organism>
<dbReference type="SUPFAM" id="SSF53098">
    <property type="entry name" value="Ribonuclease H-like"/>
    <property type="match status" value="1"/>
</dbReference>
<evidence type="ECO:0000256" key="1">
    <source>
        <dbReference type="ARBA" id="ARBA00002286"/>
    </source>
</evidence>
<dbReference type="PANTHER" id="PTHR46889">
    <property type="entry name" value="TRANSPOSASE INSF FOR INSERTION SEQUENCE IS3B-RELATED"/>
    <property type="match status" value="1"/>
</dbReference>
<reference evidence="4 5" key="1">
    <citation type="submission" date="2020-04" db="EMBL/GenBank/DDBJ databases">
        <title>MicrobeNet Type strains.</title>
        <authorList>
            <person name="Nicholson A.C."/>
        </authorList>
    </citation>
    <scope>NUCLEOTIDE SEQUENCE [LARGE SCALE GENOMIC DNA]</scope>
    <source>
        <strain evidence="4 5">DSM 44960</strain>
    </source>
</reference>
<dbReference type="InterPro" id="IPR048020">
    <property type="entry name" value="Transpos_IS3"/>
</dbReference>
<evidence type="ECO:0000259" key="3">
    <source>
        <dbReference type="PROSITE" id="PS50994"/>
    </source>
</evidence>
<evidence type="ECO:0000313" key="5">
    <source>
        <dbReference type="Proteomes" id="UP000572007"/>
    </source>
</evidence>
<dbReference type="PANTHER" id="PTHR46889:SF4">
    <property type="entry name" value="TRANSPOSASE INSO FOR INSERTION SEQUENCE ELEMENT IS911B-RELATED"/>
    <property type="match status" value="1"/>
</dbReference>
<gene>
    <name evidence="4" type="ORF">HGA10_23000</name>
</gene>
<dbReference type="GO" id="GO:0015074">
    <property type="term" value="P:DNA integration"/>
    <property type="evidence" value="ECO:0007669"/>
    <property type="project" value="InterPro"/>
</dbReference>
<dbReference type="PROSITE" id="PS50994">
    <property type="entry name" value="INTEGRASE"/>
    <property type="match status" value="1"/>
</dbReference>
<dbReference type="Proteomes" id="UP000572007">
    <property type="component" value="Unassembled WGS sequence"/>
</dbReference>
<dbReference type="InterPro" id="IPR025948">
    <property type="entry name" value="HTH-like_dom"/>
</dbReference>
<dbReference type="GO" id="GO:0003676">
    <property type="term" value="F:nucleic acid binding"/>
    <property type="evidence" value="ECO:0007669"/>
    <property type="project" value="InterPro"/>
</dbReference>
<dbReference type="InterPro" id="IPR050900">
    <property type="entry name" value="Transposase_IS3/IS150/IS904"/>
</dbReference>
<dbReference type="InterPro" id="IPR036388">
    <property type="entry name" value="WH-like_DNA-bd_sf"/>
</dbReference>
<dbReference type="Pfam" id="PF00665">
    <property type="entry name" value="rve"/>
    <property type="match status" value="1"/>
</dbReference>
<proteinExistence type="predicted"/>
<dbReference type="Pfam" id="PF13276">
    <property type="entry name" value="HTH_21"/>
    <property type="match status" value="1"/>
</dbReference>
<dbReference type="AlphaFoldDB" id="A0A846WC53"/>
<dbReference type="RefSeq" id="WP_157105056.1">
    <property type="nucleotide sequence ID" value="NZ_JAAXOM010000006.1"/>
</dbReference>
<evidence type="ECO:0000313" key="4">
    <source>
        <dbReference type="EMBL" id="NKX90160.1"/>
    </source>
</evidence>
<protein>
    <submittedName>
        <fullName evidence="4">IS3 family transposase</fullName>
    </submittedName>
</protein>
<dbReference type="InterPro" id="IPR036397">
    <property type="entry name" value="RNaseH_sf"/>
</dbReference>
<dbReference type="EMBL" id="JAAXOM010000006">
    <property type="protein sequence ID" value="NKX90160.1"/>
    <property type="molecule type" value="Genomic_DNA"/>
</dbReference>
<dbReference type="InterPro" id="IPR001584">
    <property type="entry name" value="Integrase_cat-core"/>
</dbReference>
<dbReference type="InterPro" id="IPR012337">
    <property type="entry name" value="RNaseH-like_sf"/>
</dbReference>
<evidence type="ECO:0000256" key="2">
    <source>
        <dbReference type="SAM" id="Coils"/>
    </source>
</evidence>